<dbReference type="PROSITE" id="PS50181">
    <property type="entry name" value="FBOX"/>
    <property type="match status" value="1"/>
</dbReference>
<gene>
    <name evidence="3" type="ORF">L798_14188</name>
</gene>
<dbReference type="Pfam" id="PF12937">
    <property type="entry name" value="F-box-like"/>
    <property type="match status" value="1"/>
</dbReference>
<evidence type="ECO:0000259" key="2">
    <source>
        <dbReference type="PROSITE" id="PS50181"/>
    </source>
</evidence>
<dbReference type="Gene3D" id="1.20.1280.50">
    <property type="match status" value="1"/>
</dbReference>
<feature type="region of interest" description="Disordered" evidence="1">
    <location>
        <begin position="42"/>
        <end position="80"/>
    </location>
</feature>
<protein>
    <recommendedName>
        <fullName evidence="2">F-box domain-containing protein</fullName>
    </recommendedName>
</protein>
<evidence type="ECO:0000256" key="1">
    <source>
        <dbReference type="SAM" id="MobiDB-lite"/>
    </source>
</evidence>
<feature type="domain" description="F-box" evidence="2">
    <location>
        <begin position="82"/>
        <end position="135"/>
    </location>
</feature>
<dbReference type="InterPro" id="IPR001810">
    <property type="entry name" value="F-box_dom"/>
</dbReference>
<sequence length="314" mass="36746">MQKSLRCGMNRKTSLNCEVRVEKLKELPRQKAAKYLNIATEEGTEHKRRSMKRKTSSYDEKHDMAKSKQLKTEDDTPPIDNSFNIQNLPEEMLSEIFLYTGTYAKIGRLREVCRRFDAVCSRVLLCAFNNIQKRIERISKQPESYLLPTLEEQPNEKRKKPQEQAKLEHTELPIRKSFSSVFECLAWWLRVVRAWVLPCISAGVCSFYSGRLLDEYHTIMMYLATNPEIDYRILYSTSFECGKHVLKFLQHIQMVTEKKCDSTQQQNPALRVLPAIVLAKLLRICFNDKGEVTRFVQVRLTLSLNDIIRPYNLK</sequence>
<name>A0A067R207_ZOONE</name>
<evidence type="ECO:0000313" key="3">
    <source>
        <dbReference type="EMBL" id="KDR11693.1"/>
    </source>
</evidence>
<proteinExistence type="predicted"/>
<dbReference type="SUPFAM" id="SSF81383">
    <property type="entry name" value="F-box domain"/>
    <property type="match status" value="1"/>
</dbReference>
<evidence type="ECO:0000313" key="4">
    <source>
        <dbReference type="Proteomes" id="UP000027135"/>
    </source>
</evidence>
<dbReference type="InterPro" id="IPR036047">
    <property type="entry name" value="F-box-like_dom_sf"/>
</dbReference>
<dbReference type="Proteomes" id="UP000027135">
    <property type="component" value="Unassembled WGS sequence"/>
</dbReference>
<dbReference type="InParanoid" id="A0A067R207"/>
<feature type="compositionally biased region" description="Basic residues" evidence="1">
    <location>
        <begin position="46"/>
        <end position="55"/>
    </location>
</feature>
<keyword evidence="4" id="KW-1185">Reference proteome</keyword>
<dbReference type="EMBL" id="KK853080">
    <property type="protein sequence ID" value="KDR11693.1"/>
    <property type="molecule type" value="Genomic_DNA"/>
</dbReference>
<organism evidence="3 4">
    <name type="scientific">Zootermopsis nevadensis</name>
    <name type="common">Dampwood termite</name>
    <dbReference type="NCBI Taxonomy" id="136037"/>
    <lineage>
        <taxon>Eukaryota</taxon>
        <taxon>Metazoa</taxon>
        <taxon>Ecdysozoa</taxon>
        <taxon>Arthropoda</taxon>
        <taxon>Hexapoda</taxon>
        <taxon>Insecta</taxon>
        <taxon>Pterygota</taxon>
        <taxon>Neoptera</taxon>
        <taxon>Polyneoptera</taxon>
        <taxon>Dictyoptera</taxon>
        <taxon>Blattodea</taxon>
        <taxon>Blattoidea</taxon>
        <taxon>Termitoidae</taxon>
        <taxon>Termopsidae</taxon>
        <taxon>Zootermopsis</taxon>
    </lineage>
</organism>
<feature type="compositionally biased region" description="Basic and acidic residues" evidence="1">
    <location>
        <begin position="56"/>
        <end position="74"/>
    </location>
</feature>
<accession>A0A067R207</accession>
<dbReference type="AlphaFoldDB" id="A0A067R207"/>
<reference evidence="3 4" key="1">
    <citation type="journal article" date="2014" name="Nat. Commun.">
        <title>Molecular traces of alternative social organization in a termite genome.</title>
        <authorList>
            <person name="Terrapon N."/>
            <person name="Li C."/>
            <person name="Robertson H.M."/>
            <person name="Ji L."/>
            <person name="Meng X."/>
            <person name="Booth W."/>
            <person name="Chen Z."/>
            <person name="Childers C.P."/>
            <person name="Glastad K.M."/>
            <person name="Gokhale K."/>
            <person name="Gowin J."/>
            <person name="Gronenberg W."/>
            <person name="Hermansen R.A."/>
            <person name="Hu H."/>
            <person name="Hunt B.G."/>
            <person name="Huylmans A.K."/>
            <person name="Khalil S.M."/>
            <person name="Mitchell R.D."/>
            <person name="Munoz-Torres M.C."/>
            <person name="Mustard J.A."/>
            <person name="Pan H."/>
            <person name="Reese J.T."/>
            <person name="Scharf M.E."/>
            <person name="Sun F."/>
            <person name="Vogel H."/>
            <person name="Xiao J."/>
            <person name="Yang W."/>
            <person name="Yang Z."/>
            <person name="Yang Z."/>
            <person name="Zhou J."/>
            <person name="Zhu J."/>
            <person name="Brent C.S."/>
            <person name="Elsik C.G."/>
            <person name="Goodisman M.A."/>
            <person name="Liberles D.A."/>
            <person name="Roe R.M."/>
            <person name="Vargo E.L."/>
            <person name="Vilcinskas A."/>
            <person name="Wang J."/>
            <person name="Bornberg-Bauer E."/>
            <person name="Korb J."/>
            <person name="Zhang G."/>
            <person name="Liebig J."/>
        </authorList>
    </citation>
    <scope>NUCLEOTIDE SEQUENCE [LARGE SCALE GENOMIC DNA]</scope>
    <source>
        <tissue evidence="3">Whole organism</tissue>
    </source>
</reference>